<dbReference type="GO" id="GO:1990254">
    <property type="term" value="F:keratin filament binding"/>
    <property type="evidence" value="ECO:0000266"/>
    <property type="project" value="RGD"/>
</dbReference>
<protein>
    <submittedName>
        <fullName evidence="9">Filaggrin</fullName>
    </submittedName>
</protein>
<evidence type="ECO:0000256" key="5">
    <source>
        <dbReference type="ARBA" id="ARBA00022837"/>
    </source>
</evidence>
<accession>A6KMN2</accession>
<comment type="similarity">
    <text evidence="6">Belongs to the S100-fused protein family.</text>
</comment>
<dbReference type="GO" id="GO:0036464">
    <property type="term" value="C:cytoplasmic ribonucleoprotein granule"/>
    <property type="evidence" value="ECO:0000266"/>
    <property type="project" value="RGD"/>
</dbReference>
<dbReference type="PANTHER" id="PTHR22571">
    <property type="entry name" value="FILAGGRIN-RELATED"/>
    <property type="match status" value="1"/>
</dbReference>
<dbReference type="Gene3D" id="1.10.238.10">
    <property type="entry name" value="EF-hand"/>
    <property type="match status" value="1"/>
</dbReference>
<evidence type="ECO:0000259" key="8">
    <source>
        <dbReference type="PROSITE" id="PS50222"/>
    </source>
</evidence>
<evidence type="ECO:0000256" key="7">
    <source>
        <dbReference type="SAM" id="MobiDB-lite"/>
    </source>
</evidence>
<dbReference type="GO" id="GO:0008544">
    <property type="term" value="P:epidermis development"/>
    <property type="evidence" value="ECO:0000266"/>
    <property type="project" value="RGD"/>
</dbReference>
<keyword evidence="2" id="KW-0597">Phosphoprotein</keyword>
<feature type="domain" description="EF-hand" evidence="8">
    <location>
        <begin position="49"/>
        <end position="84"/>
    </location>
</feature>
<dbReference type="InterPro" id="IPR018247">
    <property type="entry name" value="EF_Hand_1_Ca_BS"/>
</dbReference>
<keyword evidence="5" id="KW-0106">Calcium</keyword>
<keyword evidence="3" id="KW-0479">Metal-binding</keyword>
<dbReference type="EMBL" id="CH474068">
    <property type="protein sequence ID" value="EDL87862.1"/>
    <property type="molecule type" value="Genomic_DNA"/>
</dbReference>
<feature type="compositionally biased region" description="Basic residues" evidence="7">
    <location>
        <begin position="116"/>
        <end position="125"/>
    </location>
</feature>
<dbReference type="GO" id="GO:0046914">
    <property type="term" value="F:transition metal ion binding"/>
    <property type="evidence" value="ECO:0007669"/>
    <property type="project" value="InterPro"/>
</dbReference>
<evidence type="ECO:0000313" key="9">
    <source>
        <dbReference type="EMBL" id="EDL87862.1"/>
    </source>
</evidence>
<dbReference type="CDD" id="cd00213">
    <property type="entry name" value="S-100"/>
    <property type="match status" value="1"/>
</dbReference>
<dbReference type="GO" id="GO:0005509">
    <property type="term" value="F:calcium ion binding"/>
    <property type="evidence" value="ECO:0007669"/>
    <property type="project" value="InterPro"/>
</dbReference>
<evidence type="ECO:0000256" key="3">
    <source>
        <dbReference type="ARBA" id="ARBA00022723"/>
    </source>
</evidence>
<dbReference type="GO" id="GO:0036457">
    <property type="term" value="C:keratohyalin granule"/>
    <property type="evidence" value="ECO:0000266"/>
    <property type="project" value="RGD"/>
</dbReference>
<dbReference type="InterPro" id="IPR013787">
    <property type="entry name" value="S100_Ca-bd_sub"/>
</dbReference>
<dbReference type="GO" id="GO:0030280">
    <property type="term" value="F:structural constituent of skin epidermis"/>
    <property type="evidence" value="ECO:0000266"/>
    <property type="project" value="RGD"/>
</dbReference>
<feature type="compositionally biased region" description="Basic and acidic residues" evidence="7">
    <location>
        <begin position="158"/>
        <end position="167"/>
    </location>
</feature>
<proteinExistence type="inferred from homology"/>
<dbReference type="GO" id="GO:0045109">
    <property type="term" value="P:intermediate filament organization"/>
    <property type="evidence" value="ECO:0000266"/>
    <property type="project" value="RGD"/>
</dbReference>
<evidence type="ECO:0000256" key="1">
    <source>
        <dbReference type="ARBA" id="ARBA00004463"/>
    </source>
</evidence>
<dbReference type="InterPro" id="IPR034325">
    <property type="entry name" value="S-100_dom"/>
</dbReference>
<dbReference type="PROSITE" id="PS00018">
    <property type="entry name" value="EF_HAND_1"/>
    <property type="match status" value="1"/>
</dbReference>
<feature type="compositionally biased region" description="Basic and acidic residues" evidence="7">
    <location>
        <begin position="317"/>
        <end position="331"/>
    </location>
</feature>
<feature type="compositionally biased region" description="Basic and acidic residues" evidence="7">
    <location>
        <begin position="95"/>
        <end position="115"/>
    </location>
</feature>
<gene>
    <name evidence="9 11" type="primary">Flg</name>
    <name evidence="9" type="ORF">rCG_63145</name>
</gene>
<dbReference type="Proteomes" id="UP000234681">
    <property type="component" value="Chromosome 2"/>
</dbReference>
<dbReference type="PROSITE" id="PS00303">
    <property type="entry name" value="S100_CABP"/>
    <property type="match status" value="1"/>
</dbReference>
<dbReference type="InterPro" id="IPR011992">
    <property type="entry name" value="EF-hand-dom_pair"/>
</dbReference>
<organism evidence="9 10">
    <name type="scientific">Rattus norvegicus</name>
    <name type="common">Rat</name>
    <dbReference type="NCBI Taxonomy" id="10116"/>
    <lineage>
        <taxon>Eukaryota</taxon>
        <taxon>Metazoa</taxon>
        <taxon>Chordata</taxon>
        <taxon>Craniata</taxon>
        <taxon>Vertebrata</taxon>
        <taxon>Euteleostomi</taxon>
        <taxon>Mammalia</taxon>
        <taxon>Eutheria</taxon>
        <taxon>Euarchontoglires</taxon>
        <taxon>Glires</taxon>
        <taxon>Rodentia</taxon>
        <taxon>Myomorpha</taxon>
        <taxon>Muroidea</taxon>
        <taxon>Muridae</taxon>
        <taxon>Murinae</taxon>
        <taxon>Rattus</taxon>
    </lineage>
</organism>
<evidence type="ECO:0000313" key="10">
    <source>
        <dbReference type="Proteomes" id="UP000234681"/>
    </source>
</evidence>
<dbReference type="GO" id="GO:0001533">
    <property type="term" value="C:cornified envelope"/>
    <property type="evidence" value="ECO:0000266"/>
    <property type="project" value="RGD"/>
</dbReference>
<feature type="compositionally biased region" description="Polar residues" evidence="7">
    <location>
        <begin position="269"/>
        <end position="289"/>
    </location>
</feature>
<dbReference type="GO" id="GO:0009913">
    <property type="term" value="P:epidermal cell differentiation"/>
    <property type="evidence" value="ECO:0000315"/>
    <property type="project" value="RGD"/>
</dbReference>
<dbReference type="SUPFAM" id="SSF47473">
    <property type="entry name" value="EF-hand"/>
    <property type="match status" value="1"/>
</dbReference>
<reference evidence="10" key="1">
    <citation type="submission" date="2005-09" db="EMBL/GenBank/DDBJ databases">
        <authorList>
            <person name="Mural R.J."/>
            <person name="Li P.W."/>
            <person name="Adams M.D."/>
            <person name="Amanatides P.G."/>
            <person name="Baden-Tillson H."/>
            <person name="Barnstead M."/>
            <person name="Chin S.H."/>
            <person name="Dew I."/>
            <person name="Evans C.A."/>
            <person name="Ferriera S."/>
            <person name="Flanigan M."/>
            <person name="Fosler C."/>
            <person name="Glodek A."/>
            <person name="Gu Z."/>
            <person name="Holt R.A."/>
            <person name="Jennings D."/>
            <person name="Kraft C.L."/>
            <person name="Lu F."/>
            <person name="Nguyen T."/>
            <person name="Nusskern D.R."/>
            <person name="Pfannkoch C.M."/>
            <person name="Sitter C."/>
            <person name="Sutton G.G."/>
            <person name="Venter J.C."/>
            <person name="Wang Z."/>
            <person name="Woodage T."/>
            <person name="Zheng X.H."/>
            <person name="Zhong F."/>
        </authorList>
    </citation>
    <scope>NUCLEOTIDE SEQUENCE [LARGE SCALE GENOMIC DNA]</scope>
    <source>
        <strain>BN</strain>
        <strain evidence="10">Sprague-Dawley</strain>
    </source>
</reference>
<dbReference type="InterPro" id="IPR001751">
    <property type="entry name" value="S100/CaBP7/8-like_CS"/>
</dbReference>
<name>A6KMN2_RAT</name>
<dbReference type="Pfam" id="PF01023">
    <property type="entry name" value="S_100"/>
    <property type="match status" value="1"/>
</dbReference>
<comment type="subcellular location">
    <subcellularLocation>
        <location evidence="1">Cytoplasmic granule</location>
    </subcellularLocation>
</comment>
<evidence type="ECO:0000256" key="4">
    <source>
        <dbReference type="ARBA" id="ARBA00022737"/>
    </source>
</evidence>
<sequence>MSTLLESITSMIDIFQQYSNNDKEEETLSKEELKELLEGELQAVLKNPNDQDIAEVFMQMLDVDHDDKIDFTEYLLMVLKLAQAYYETSKKRRSQTKESGKRNEHDYKGYEERREKVQRRHRRRNSGTDGKQENERSKSPRGRGNKRRGSSTISEESDTNRNSDTENKRHHHGSNRRQRRGSNSSDRKETRSKKHREVKERNAGIYNDGKDGQDWEVNYENCYYKTEESNREQREGRNHKTKESHSESEASGGQAGRRGTAATRHTSRPEQSPDTAGRTGSSRGQQSAQRHADSTPGSTRTGSRGRGESPAGQQSPDRARHIESRRGRTREASASQSSDSEGHSGAHAGIGQGQTSTTHRRAGSSS</sequence>
<dbReference type="AGR" id="RGD:2620"/>
<dbReference type="GO" id="GO:0061436">
    <property type="term" value="P:establishment of skin barrier"/>
    <property type="evidence" value="ECO:0000266"/>
    <property type="project" value="RGD"/>
</dbReference>
<feature type="non-terminal residue" evidence="9">
    <location>
        <position position="366"/>
    </location>
</feature>
<feature type="compositionally biased region" description="Basic residues" evidence="7">
    <location>
        <begin position="168"/>
        <end position="180"/>
    </location>
</feature>
<keyword evidence="4" id="KW-0677">Repeat</keyword>
<dbReference type="InterPro" id="IPR052503">
    <property type="entry name" value="S100-fused_Epidermal_Struct"/>
</dbReference>
<feature type="compositionally biased region" description="Basic residues" evidence="7">
    <location>
        <begin position="139"/>
        <end position="149"/>
    </location>
</feature>
<dbReference type="AlphaFoldDB" id="A6KMN2"/>
<feature type="compositionally biased region" description="Basic and acidic residues" evidence="7">
    <location>
        <begin position="226"/>
        <end position="248"/>
    </location>
</feature>
<dbReference type="PROSITE" id="PS50222">
    <property type="entry name" value="EF_HAND_2"/>
    <property type="match status" value="1"/>
</dbReference>
<evidence type="ECO:0000256" key="2">
    <source>
        <dbReference type="ARBA" id="ARBA00022553"/>
    </source>
</evidence>
<evidence type="ECO:0000256" key="6">
    <source>
        <dbReference type="ARBA" id="ARBA00038258"/>
    </source>
</evidence>
<feature type="compositionally biased region" description="Basic and acidic residues" evidence="7">
    <location>
        <begin position="197"/>
        <end position="213"/>
    </location>
</feature>
<dbReference type="InterPro" id="IPR002048">
    <property type="entry name" value="EF_hand_dom"/>
</dbReference>
<evidence type="ECO:0000313" key="11">
    <source>
        <dbReference type="RGD" id="2620"/>
    </source>
</evidence>
<feature type="region of interest" description="Disordered" evidence="7">
    <location>
        <begin position="226"/>
        <end position="366"/>
    </location>
</feature>
<dbReference type="PANTHER" id="PTHR22571:SF51">
    <property type="entry name" value="FILAGGRIN"/>
    <property type="match status" value="1"/>
</dbReference>
<feature type="region of interest" description="Disordered" evidence="7">
    <location>
        <begin position="88"/>
        <end position="214"/>
    </location>
</feature>
<dbReference type="OrthoDB" id="9909924at2759"/>
<dbReference type="SMART" id="SM01394">
    <property type="entry name" value="S_100"/>
    <property type="match status" value="1"/>
</dbReference>
<dbReference type="RGD" id="2620">
    <property type="gene designation" value="Flg"/>
</dbReference>